<dbReference type="PROSITE" id="PS00194">
    <property type="entry name" value="THIOREDOXIN_1"/>
    <property type="match status" value="2"/>
</dbReference>
<evidence type="ECO:0000256" key="8">
    <source>
        <dbReference type="ARBA" id="ARBA00023157"/>
    </source>
</evidence>
<dbReference type="AlphaFoldDB" id="A0A9P0HDX3"/>
<feature type="domain" description="Thioredoxin" evidence="15">
    <location>
        <begin position="334"/>
        <end position="475"/>
    </location>
</feature>
<dbReference type="GO" id="GO:0034976">
    <property type="term" value="P:response to endoplasmic reticulum stress"/>
    <property type="evidence" value="ECO:0007669"/>
    <property type="project" value="TreeGrafter"/>
</dbReference>
<comment type="catalytic activity">
    <reaction evidence="1 13">
        <text>Catalyzes the rearrangement of -S-S- bonds in proteins.</text>
        <dbReference type="EC" id="5.3.4.1"/>
    </reaction>
</comment>
<keyword evidence="5 13" id="KW-0732">Signal</keyword>
<evidence type="ECO:0000256" key="6">
    <source>
        <dbReference type="ARBA" id="ARBA00022737"/>
    </source>
</evidence>
<accession>A0A9P0HDX3</accession>
<evidence type="ECO:0000256" key="10">
    <source>
        <dbReference type="ARBA" id="ARBA00023284"/>
    </source>
</evidence>
<dbReference type="OrthoDB" id="72053at2759"/>
<evidence type="ECO:0000256" key="1">
    <source>
        <dbReference type="ARBA" id="ARBA00001182"/>
    </source>
</evidence>
<dbReference type="Proteomes" id="UP001152798">
    <property type="component" value="Chromosome 4"/>
</dbReference>
<evidence type="ECO:0000256" key="3">
    <source>
        <dbReference type="ARBA" id="ARBA00006347"/>
    </source>
</evidence>
<evidence type="ECO:0000256" key="7">
    <source>
        <dbReference type="ARBA" id="ARBA00022824"/>
    </source>
</evidence>
<proteinExistence type="inferred from homology"/>
<dbReference type="InterPro" id="IPR036249">
    <property type="entry name" value="Thioredoxin-like_sf"/>
</dbReference>
<feature type="region of interest" description="Disordered" evidence="14">
    <location>
        <begin position="473"/>
        <end position="505"/>
    </location>
</feature>
<dbReference type="SUPFAM" id="SSF52833">
    <property type="entry name" value="Thioredoxin-like"/>
    <property type="match status" value="4"/>
</dbReference>
<comment type="subcellular location">
    <subcellularLocation>
        <location evidence="2">Endoplasmic reticulum lumen</location>
    </subcellularLocation>
</comment>
<reference evidence="16" key="1">
    <citation type="submission" date="2022-01" db="EMBL/GenBank/DDBJ databases">
        <authorList>
            <person name="King R."/>
        </authorList>
    </citation>
    <scope>NUCLEOTIDE SEQUENCE</scope>
</reference>
<evidence type="ECO:0000256" key="11">
    <source>
        <dbReference type="PIRSR" id="PIRSR605792-51"/>
    </source>
</evidence>
<feature type="chain" id="PRO_5040527521" description="Protein disulfide-isomerase" evidence="13">
    <location>
        <begin position="18"/>
        <end position="505"/>
    </location>
</feature>
<dbReference type="GO" id="GO:0006457">
    <property type="term" value="P:protein folding"/>
    <property type="evidence" value="ECO:0007669"/>
    <property type="project" value="TreeGrafter"/>
</dbReference>
<dbReference type="FunFam" id="3.40.30.10:FF:000030">
    <property type="entry name" value="Protein disulfide-isomerase"/>
    <property type="match status" value="1"/>
</dbReference>
<dbReference type="NCBIfam" id="TIGR01130">
    <property type="entry name" value="ER_PDI_fam"/>
    <property type="match status" value="1"/>
</dbReference>
<dbReference type="Pfam" id="PF13848">
    <property type="entry name" value="Thioredoxin_6"/>
    <property type="match status" value="1"/>
</dbReference>
<dbReference type="InterPro" id="IPR013766">
    <property type="entry name" value="Thioredoxin_domain"/>
</dbReference>
<evidence type="ECO:0000256" key="14">
    <source>
        <dbReference type="SAM" id="MobiDB-lite"/>
    </source>
</evidence>
<evidence type="ECO:0000256" key="9">
    <source>
        <dbReference type="ARBA" id="ARBA00023235"/>
    </source>
</evidence>
<dbReference type="InterPro" id="IPR005792">
    <property type="entry name" value="Prot_disulphide_isomerase"/>
</dbReference>
<evidence type="ECO:0000256" key="13">
    <source>
        <dbReference type="RuleBase" id="RU361130"/>
    </source>
</evidence>
<dbReference type="CDD" id="cd02982">
    <property type="entry name" value="PDI_b'_family"/>
    <property type="match status" value="1"/>
</dbReference>
<dbReference type="FunFam" id="3.40.30.10:FF:000023">
    <property type="entry name" value="Protein disulfide-isomerase"/>
    <property type="match status" value="1"/>
</dbReference>
<dbReference type="CDD" id="cd02981">
    <property type="entry name" value="PDI_b_family"/>
    <property type="match status" value="1"/>
</dbReference>
<dbReference type="PANTHER" id="PTHR18929">
    <property type="entry name" value="PROTEIN DISULFIDE ISOMERASE"/>
    <property type="match status" value="1"/>
</dbReference>
<evidence type="ECO:0000313" key="16">
    <source>
        <dbReference type="EMBL" id="CAH1400203.1"/>
    </source>
</evidence>
<evidence type="ECO:0000313" key="17">
    <source>
        <dbReference type="Proteomes" id="UP001152798"/>
    </source>
</evidence>
<keyword evidence="9 13" id="KW-0413">Isomerase</keyword>
<dbReference type="CDD" id="cd02995">
    <property type="entry name" value="PDI_a_PDI_a'_C"/>
    <property type="match status" value="1"/>
</dbReference>
<dbReference type="PANTHER" id="PTHR18929:SF240">
    <property type="entry name" value="PROTEIN DISULFIDE-ISOMERASE"/>
    <property type="match status" value="1"/>
</dbReference>
<dbReference type="EMBL" id="OV725080">
    <property type="protein sequence ID" value="CAH1400203.1"/>
    <property type="molecule type" value="Genomic_DNA"/>
</dbReference>
<dbReference type="GO" id="GO:0005788">
    <property type="term" value="C:endoplasmic reticulum lumen"/>
    <property type="evidence" value="ECO:0007669"/>
    <property type="project" value="UniProtKB-SubCell"/>
</dbReference>
<feature type="signal peptide" evidence="13">
    <location>
        <begin position="1"/>
        <end position="17"/>
    </location>
</feature>
<keyword evidence="17" id="KW-1185">Reference proteome</keyword>
<dbReference type="NCBIfam" id="TIGR01126">
    <property type="entry name" value="pdi_dom"/>
    <property type="match status" value="2"/>
</dbReference>
<feature type="domain" description="Thioredoxin" evidence="15">
    <location>
        <begin position="10"/>
        <end position="130"/>
    </location>
</feature>
<sequence length="505" mass="56430">MFIGTFVLFLICGSVFCSLKEEEGVLVLDKNNFKNAITSHDYVLVEFYAPWCGHCKALAPEYAKAASKLKDLGSPIKLAKVDATEETELAEKHGVRGYPTLKFFKKGSPVDYSGGRQADDIVSWVTKKSGPPAKSLSGVSEVKEFVEQGGNVVVLGLFKNQESDAAKQFISVASSIDESPFGISSDPEVLKEYGSEDGEGKVIVFKSFDDGKAEIEHDKMGDNDNLRNFILSESLPLLIEFNHESAQKIFGGGIKSHLLFFLSKKQGHLDQLLPPLKPLARQFKSNLLFVTIDVDEPDHNRIMEYFGISATLVPTMRIIRLEEDMLKYKPDSDDLSADNVKGFVQSYIDGTLKEHLLSQPVPEDWDKQPVKVLVATNFDEVVFDKEKHVLVEFYAPWCGHCKQLAPIYDQLGEAFKDRDDVVIAKIDATANELEHTKISSFPTIKLYKKGDNEVVDYNADRTLEGMTKFIESGGEYGKGVKEEDEPKEEEEEEEEKGDLPTKDEL</sequence>
<feature type="disulfide bond" description="Redox-active" evidence="11">
    <location>
        <begin position="398"/>
        <end position="401"/>
    </location>
</feature>
<evidence type="ECO:0000259" key="15">
    <source>
        <dbReference type="PROSITE" id="PS51352"/>
    </source>
</evidence>
<keyword evidence="8 11" id="KW-1015">Disulfide bond</keyword>
<dbReference type="FunFam" id="3.40.30.10:FF:000027">
    <property type="entry name" value="protein disulfide-isomerase A2"/>
    <property type="match status" value="1"/>
</dbReference>
<evidence type="ECO:0000256" key="2">
    <source>
        <dbReference type="ARBA" id="ARBA00004319"/>
    </source>
</evidence>
<organism evidence="16 17">
    <name type="scientific">Nezara viridula</name>
    <name type="common">Southern green stink bug</name>
    <name type="synonym">Cimex viridulus</name>
    <dbReference type="NCBI Taxonomy" id="85310"/>
    <lineage>
        <taxon>Eukaryota</taxon>
        <taxon>Metazoa</taxon>
        <taxon>Ecdysozoa</taxon>
        <taxon>Arthropoda</taxon>
        <taxon>Hexapoda</taxon>
        <taxon>Insecta</taxon>
        <taxon>Pterygota</taxon>
        <taxon>Neoptera</taxon>
        <taxon>Paraneoptera</taxon>
        <taxon>Hemiptera</taxon>
        <taxon>Heteroptera</taxon>
        <taxon>Panheteroptera</taxon>
        <taxon>Pentatomomorpha</taxon>
        <taxon>Pentatomoidea</taxon>
        <taxon>Pentatomidae</taxon>
        <taxon>Pentatominae</taxon>
        <taxon>Nezara</taxon>
    </lineage>
</organism>
<feature type="compositionally biased region" description="Acidic residues" evidence="14">
    <location>
        <begin position="482"/>
        <end position="496"/>
    </location>
</feature>
<comment type="similarity">
    <text evidence="3 12">Belongs to the protein disulfide isomerase family.</text>
</comment>
<dbReference type="PRINTS" id="PR00421">
    <property type="entry name" value="THIOREDOXIN"/>
</dbReference>
<protein>
    <recommendedName>
        <fullName evidence="4 13">Protein disulfide-isomerase</fullName>
        <ecNumber evidence="4 13">5.3.4.1</ecNumber>
    </recommendedName>
</protein>
<dbReference type="GO" id="GO:0003756">
    <property type="term" value="F:protein disulfide isomerase activity"/>
    <property type="evidence" value="ECO:0007669"/>
    <property type="project" value="UniProtKB-EC"/>
</dbReference>
<dbReference type="InterPro" id="IPR017937">
    <property type="entry name" value="Thioredoxin_CS"/>
</dbReference>
<dbReference type="Pfam" id="PF00085">
    <property type="entry name" value="Thioredoxin"/>
    <property type="match status" value="2"/>
</dbReference>
<evidence type="ECO:0000256" key="4">
    <source>
        <dbReference type="ARBA" id="ARBA00012723"/>
    </source>
</evidence>
<dbReference type="InterPro" id="IPR005788">
    <property type="entry name" value="PDI_thioredoxin-like_dom"/>
</dbReference>
<gene>
    <name evidence="16" type="ORF">NEZAVI_LOCUS9495</name>
</gene>
<dbReference type="CDD" id="cd02961">
    <property type="entry name" value="PDI_a_family"/>
    <property type="match status" value="1"/>
</dbReference>
<dbReference type="EC" id="5.3.4.1" evidence="4 13"/>
<dbReference type="PROSITE" id="PS51352">
    <property type="entry name" value="THIOREDOXIN_2"/>
    <property type="match status" value="2"/>
</dbReference>
<name>A0A9P0HDX3_NEZVI</name>
<keyword evidence="7" id="KW-0256">Endoplasmic reticulum</keyword>
<keyword evidence="6" id="KW-0677">Repeat</keyword>
<dbReference type="FunFam" id="3.40.30.10:FF:000042">
    <property type="entry name" value="protein disulfide-isomerase A2"/>
    <property type="match status" value="1"/>
</dbReference>
<keyword evidence="10 11" id="KW-0676">Redox-active center</keyword>
<dbReference type="Gene3D" id="3.40.30.10">
    <property type="entry name" value="Glutaredoxin"/>
    <property type="match status" value="4"/>
</dbReference>
<evidence type="ECO:0000256" key="12">
    <source>
        <dbReference type="RuleBase" id="RU004208"/>
    </source>
</evidence>
<feature type="disulfide bond" description="Redox-active" evidence="11">
    <location>
        <begin position="52"/>
        <end position="55"/>
    </location>
</feature>
<evidence type="ECO:0000256" key="5">
    <source>
        <dbReference type="ARBA" id="ARBA00022729"/>
    </source>
</evidence>